<protein>
    <recommendedName>
        <fullName evidence="3">DUF1441 family protein</fullName>
    </recommendedName>
</protein>
<dbReference type="RefSeq" id="WP_000348547.1">
    <property type="nucleotide sequence ID" value="NC_011094.1"/>
</dbReference>
<gene>
    <name evidence="1" type="ordered locus">SeSA_A2018</name>
</gene>
<dbReference type="Proteomes" id="UP000001865">
    <property type="component" value="Chromosome"/>
</dbReference>
<sequence>MDGELKNLKCNISQLAAITGLHRQTVVSRLSGVPLALGSNEKNKLYLLTDVIRVLMETPVSQAAEHQDPNKMTPKERKNWFDSEKGRFWLEKEMKQVVPLPEVRQQMAAIVKAITQVLEVWPDKLERDKGWSADQLNEAQDVVDEVRILLVKAIQETADDDGE</sequence>
<evidence type="ECO:0008006" key="3">
    <source>
        <dbReference type="Google" id="ProtNLM"/>
    </source>
</evidence>
<dbReference type="HOGENOM" id="CLU_135515_0_0_6"/>
<dbReference type="InterPro" id="IPR009901">
    <property type="entry name" value="Phage_VT1-Sakai_H0025"/>
</dbReference>
<dbReference type="KEGG" id="sew:SeSA_A2018"/>
<accession>A0A0N1R171</accession>
<evidence type="ECO:0000313" key="2">
    <source>
        <dbReference type="Proteomes" id="UP000001865"/>
    </source>
</evidence>
<reference evidence="1 2" key="1">
    <citation type="journal article" date="2011" name="J. Bacteriol.">
        <title>Comparative genomics of 28 Salmonella enterica isolates: evidence for CRISPR-mediated adaptive sublineage evolution.</title>
        <authorList>
            <person name="Fricke W.F."/>
            <person name="Mammel M.K."/>
            <person name="McDermott P.F."/>
            <person name="Tartera C."/>
            <person name="White D.G."/>
            <person name="Leclerc J.E."/>
            <person name="Ravel J."/>
            <person name="Cebula T.A."/>
        </authorList>
    </citation>
    <scope>NUCLEOTIDE SEQUENCE [LARGE SCALE GENOMIC DNA]</scope>
    <source>
        <strain evidence="1 2">CVM19633</strain>
    </source>
</reference>
<dbReference type="AlphaFoldDB" id="A0A0N1R171"/>
<dbReference type="EMBL" id="CP001127">
    <property type="protein sequence ID" value="ACF92818.1"/>
    <property type="molecule type" value="Genomic_DNA"/>
</dbReference>
<evidence type="ECO:0000313" key="1">
    <source>
        <dbReference type="EMBL" id="ACF92818.1"/>
    </source>
</evidence>
<dbReference type="Pfam" id="PF07278">
    <property type="entry name" value="DUF1441"/>
    <property type="match status" value="1"/>
</dbReference>
<name>A0A0N1R171_SALSV</name>
<organism evidence="1 2">
    <name type="scientific">Salmonella schwarzengrund (strain CVM19633)</name>
    <dbReference type="NCBI Taxonomy" id="439843"/>
    <lineage>
        <taxon>Bacteria</taxon>
        <taxon>Pseudomonadati</taxon>
        <taxon>Pseudomonadota</taxon>
        <taxon>Gammaproteobacteria</taxon>
        <taxon>Enterobacterales</taxon>
        <taxon>Enterobacteriaceae</taxon>
        <taxon>Salmonella</taxon>
    </lineage>
</organism>
<proteinExistence type="predicted"/>